<sequence>MDLRNQEINDDGARIKILDTSSNTISNFEAFSSMDTSFQSYVSQHIRGRRNRRKLRRRTYALNPLLQLRLSVQVTSHQLTDQIFNGTPTFC</sequence>
<proteinExistence type="predicted"/>
<comment type="caution">
    <text evidence="1">The sequence shown here is derived from an EMBL/GenBank/DDBJ whole genome shotgun (WGS) entry which is preliminary data.</text>
</comment>
<gene>
    <name evidence="1" type="ORF">RCL2_001278600</name>
</gene>
<dbReference type="EMBL" id="BLAL01000156">
    <property type="protein sequence ID" value="GES85682.1"/>
    <property type="molecule type" value="Genomic_DNA"/>
</dbReference>
<reference evidence="1" key="1">
    <citation type="submission" date="2019-10" db="EMBL/GenBank/DDBJ databases">
        <title>Conservation and host-specific expression of non-tandemly repeated heterogenous ribosome RNA gene in arbuscular mycorrhizal fungi.</title>
        <authorList>
            <person name="Maeda T."/>
            <person name="Kobayashi Y."/>
            <person name="Nakagawa T."/>
            <person name="Ezawa T."/>
            <person name="Yamaguchi K."/>
            <person name="Bino T."/>
            <person name="Nishimoto Y."/>
            <person name="Shigenobu S."/>
            <person name="Kawaguchi M."/>
        </authorList>
    </citation>
    <scope>NUCLEOTIDE SEQUENCE</scope>
    <source>
        <strain evidence="1">HR1</strain>
    </source>
</reference>
<dbReference type="AlphaFoldDB" id="A0A8H3LGR4"/>
<accession>A0A8H3LGR4</accession>
<dbReference type="Proteomes" id="UP000615446">
    <property type="component" value="Unassembled WGS sequence"/>
</dbReference>
<evidence type="ECO:0000313" key="2">
    <source>
        <dbReference type="Proteomes" id="UP000615446"/>
    </source>
</evidence>
<organism evidence="1 2">
    <name type="scientific">Rhizophagus clarus</name>
    <dbReference type="NCBI Taxonomy" id="94130"/>
    <lineage>
        <taxon>Eukaryota</taxon>
        <taxon>Fungi</taxon>
        <taxon>Fungi incertae sedis</taxon>
        <taxon>Mucoromycota</taxon>
        <taxon>Glomeromycotina</taxon>
        <taxon>Glomeromycetes</taxon>
        <taxon>Glomerales</taxon>
        <taxon>Glomeraceae</taxon>
        <taxon>Rhizophagus</taxon>
    </lineage>
</organism>
<protein>
    <submittedName>
        <fullName evidence="1">Uncharacterized protein</fullName>
    </submittedName>
</protein>
<name>A0A8H3LGR4_9GLOM</name>
<evidence type="ECO:0000313" key="1">
    <source>
        <dbReference type="EMBL" id="GES85682.1"/>
    </source>
</evidence>